<dbReference type="PROSITE" id="PS51089">
    <property type="entry name" value="HP"/>
    <property type="match status" value="1"/>
</dbReference>
<evidence type="ECO:0000313" key="3">
    <source>
        <dbReference type="Proteomes" id="UP001152798"/>
    </source>
</evidence>
<feature type="domain" description="HP" evidence="1">
    <location>
        <begin position="1060"/>
        <end position="1123"/>
    </location>
</feature>
<dbReference type="InterPro" id="IPR036886">
    <property type="entry name" value="Villin_headpiece_dom_sf"/>
</dbReference>
<accession>A0A9P0HCL9</accession>
<dbReference type="EMBL" id="OV725080">
    <property type="protein sequence ID" value="CAH1399554.1"/>
    <property type="molecule type" value="Genomic_DNA"/>
</dbReference>
<sequence length="1123" mass="125402">MGFCIMWKVLVGVSCLFFVVFAPFWLTACLVITSITQLISSSGQSNNGSQRQNDTPQECEEFRDIDDVKKAKSGSSRFSEKLGQLEVAAEGWKARVTAPDSHQFSVAGKMGTVSTPQPALGGANRTPAPQVFTQSPASMSTPSVPDSLAALMKRSISVPEGKENEPAGDAPIVQVPEPYDEDFSSFFLSPNLERLASSGDVDSFDLEHISSSTSHLSVVKRNVRITRKHRSTNPLKALAQRSDLRTEYVEVKSGVADREIRRMNIEKLSKNSNMAVEALAGLASKEDIGGVFLKKADAPSALTAQWTHPLLLRVKGRRHPITSVVKPVYTSVNQGDSFILVTKDQVFHWIGEYCSLTEKSRGSDIAQDIAQRKDLGCTGASNVITLESTGNSERHKEFWRLLALPDLLMSSYKGEGAGHPEEDSVYEVAMSETYMVYRLSAEKLVPVEQYWGRIPKVAILNPSQVLVFDFRSEVYIWSGKNADMAEKRIGTRLAHELFKGGYNSCWYPTGISWLDEEMSKKERPEWSILRRITQHMEPVIFREKFLDWPDFSKIIQAKQIKPDNDSKADGSVEIRPCDIKEMIDWEPPEPDLILEGTHLGRGKSYYDEETRRLFEVKTLTVDIWHIHDYSRTPLDRPSYGHFHRGDSYIIRWNYSITVTGRELSGEPSKHGSTGRERIAYLTWHGSDSPSLEQGAAALHTVDLDSEAATQLVVSCGREPPVFLTLLSSPIVVHFNSRASLSKDSRKKKCCSKNVTLLKEWFDQQGKVFDYTSTIKRNPFPVLQVPMEQDIANTRLYIVTGEDEDETRLDEVEASEKSLRSNASLWLVRPALGSSYLWYGCCCTFKLQAAKAVKRIASSPPPELGASVSSIKVNEIEEGDEPDQFLGGSDNIRRSSYNSQLMTPSLTSERQARLYHLTSLTGELTAIGVPSLRTRSNKMVTAFPYLQDDLYSASQPAVFILESSSRVWVWTGWSPADADERGSHMVRHQAEKKAAHTVALGFARAVNLNPADVVTVVAGLEPPAFTSLFPTWSLNEEARAASLEDGWSDGEMRNTQEELAALMRESYPLHTLTSNPLPAGVDPTRLELYLDSSDFKEVFGMEKEEFSELPAWKQVKLKKAVNLF</sequence>
<dbReference type="GO" id="GO:0005737">
    <property type="term" value="C:cytoplasm"/>
    <property type="evidence" value="ECO:0007669"/>
    <property type="project" value="TreeGrafter"/>
</dbReference>
<dbReference type="SUPFAM" id="SSF55753">
    <property type="entry name" value="Actin depolymerizing proteins"/>
    <property type="match status" value="5"/>
</dbReference>
<organism evidence="2 3">
    <name type="scientific">Nezara viridula</name>
    <name type="common">Southern green stink bug</name>
    <name type="synonym">Cimex viridulus</name>
    <dbReference type="NCBI Taxonomy" id="85310"/>
    <lineage>
        <taxon>Eukaryota</taxon>
        <taxon>Metazoa</taxon>
        <taxon>Ecdysozoa</taxon>
        <taxon>Arthropoda</taxon>
        <taxon>Hexapoda</taxon>
        <taxon>Insecta</taxon>
        <taxon>Pterygota</taxon>
        <taxon>Neoptera</taxon>
        <taxon>Paraneoptera</taxon>
        <taxon>Hemiptera</taxon>
        <taxon>Heteroptera</taxon>
        <taxon>Panheteroptera</taxon>
        <taxon>Pentatomomorpha</taxon>
        <taxon>Pentatomoidea</taxon>
        <taxon>Pentatomidae</taxon>
        <taxon>Pentatominae</taxon>
        <taxon>Nezara</taxon>
    </lineage>
</organism>
<dbReference type="OrthoDB" id="28894at2759"/>
<dbReference type="SUPFAM" id="SSF47050">
    <property type="entry name" value="VHP, Villin headpiece domain"/>
    <property type="match status" value="1"/>
</dbReference>
<dbReference type="AlphaFoldDB" id="A0A9P0HCL9"/>
<dbReference type="InterPro" id="IPR003128">
    <property type="entry name" value="Villin_headpiece"/>
</dbReference>
<dbReference type="GO" id="GO:0051016">
    <property type="term" value="P:barbed-end actin filament capping"/>
    <property type="evidence" value="ECO:0007669"/>
    <property type="project" value="TreeGrafter"/>
</dbReference>
<dbReference type="PANTHER" id="PTHR11977">
    <property type="entry name" value="VILLIN"/>
    <property type="match status" value="1"/>
</dbReference>
<dbReference type="SMART" id="SM00153">
    <property type="entry name" value="VHP"/>
    <property type="match status" value="1"/>
</dbReference>
<dbReference type="GO" id="GO:0051014">
    <property type="term" value="P:actin filament severing"/>
    <property type="evidence" value="ECO:0007669"/>
    <property type="project" value="TreeGrafter"/>
</dbReference>
<gene>
    <name evidence="2" type="ORF">NEZAVI_LOCUS8984</name>
</gene>
<evidence type="ECO:0000259" key="1">
    <source>
        <dbReference type="PROSITE" id="PS51089"/>
    </source>
</evidence>
<dbReference type="PANTHER" id="PTHR11977:SF45">
    <property type="entry name" value="SUPERVILLIN"/>
    <property type="match status" value="1"/>
</dbReference>
<dbReference type="Pfam" id="PF02209">
    <property type="entry name" value="VHP"/>
    <property type="match status" value="1"/>
</dbReference>
<evidence type="ECO:0000313" key="2">
    <source>
        <dbReference type="EMBL" id="CAH1399554.1"/>
    </source>
</evidence>
<dbReference type="InterPro" id="IPR007122">
    <property type="entry name" value="Villin/Gelsolin"/>
</dbReference>
<protein>
    <recommendedName>
        <fullName evidence="1">HP domain-containing protein</fullName>
    </recommendedName>
</protein>
<dbReference type="SMART" id="SM00262">
    <property type="entry name" value="GEL"/>
    <property type="match status" value="3"/>
</dbReference>
<dbReference type="Gene3D" id="1.10.950.10">
    <property type="entry name" value="Villin headpiece domain"/>
    <property type="match status" value="1"/>
</dbReference>
<dbReference type="InterPro" id="IPR029006">
    <property type="entry name" value="ADF-H/Gelsolin-like_dom_sf"/>
</dbReference>
<proteinExistence type="predicted"/>
<reference evidence="2" key="1">
    <citation type="submission" date="2022-01" db="EMBL/GenBank/DDBJ databases">
        <authorList>
            <person name="King R."/>
        </authorList>
    </citation>
    <scope>NUCLEOTIDE SEQUENCE</scope>
</reference>
<keyword evidence="3" id="KW-1185">Reference proteome</keyword>
<dbReference type="Gene3D" id="3.40.20.10">
    <property type="entry name" value="Severin"/>
    <property type="match status" value="5"/>
</dbReference>
<dbReference type="GO" id="GO:0015629">
    <property type="term" value="C:actin cytoskeleton"/>
    <property type="evidence" value="ECO:0007669"/>
    <property type="project" value="TreeGrafter"/>
</dbReference>
<dbReference type="GO" id="GO:0008154">
    <property type="term" value="P:actin polymerization or depolymerization"/>
    <property type="evidence" value="ECO:0007669"/>
    <property type="project" value="TreeGrafter"/>
</dbReference>
<dbReference type="Proteomes" id="UP001152798">
    <property type="component" value="Chromosome 4"/>
</dbReference>
<dbReference type="GO" id="GO:0005546">
    <property type="term" value="F:phosphatidylinositol-4,5-bisphosphate binding"/>
    <property type="evidence" value="ECO:0007669"/>
    <property type="project" value="TreeGrafter"/>
</dbReference>
<name>A0A9P0HCL9_NEZVI</name>
<dbReference type="GO" id="GO:0051015">
    <property type="term" value="F:actin filament binding"/>
    <property type="evidence" value="ECO:0007669"/>
    <property type="project" value="InterPro"/>
</dbReference>